<dbReference type="EMBL" id="MCFG01000021">
    <property type="protein sequence ID" value="ORX86427.1"/>
    <property type="molecule type" value="Genomic_DNA"/>
</dbReference>
<evidence type="ECO:0000313" key="4">
    <source>
        <dbReference type="EMBL" id="ORX86427.1"/>
    </source>
</evidence>
<organism evidence="4 5">
    <name type="scientific">Anaeromyces robustus</name>
    <dbReference type="NCBI Taxonomy" id="1754192"/>
    <lineage>
        <taxon>Eukaryota</taxon>
        <taxon>Fungi</taxon>
        <taxon>Fungi incertae sedis</taxon>
        <taxon>Chytridiomycota</taxon>
        <taxon>Chytridiomycota incertae sedis</taxon>
        <taxon>Neocallimastigomycetes</taxon>
        <taxon>Neocallimastigales</taxon>
        <taxon>Neocallimastigaceae</taxon>
        <taxon>Anaeromyces</taxon>
    </lineage>
</organism>
<evidence type="ECO:0000256" key="1">
    <source>
        <dbReference type="ARBA" id="ARBA00010476"/>
    </source>
</evidence>
<reference evidence="4 5" key="2">
    <citation type="submission" date="2016-08" db="EMBL/GenBank/DDBJ databases">
        <title>Pervasive Adenine N6-methylation of Active Genes in Fungi.</title>
        <authorList>
            <consortium name="DOE Joint Genome Institute"/>
            <person name="Mondo S.J."/>
            <person name="Dannebaum R.O."/>
            <person name="Kuo R.C."/>
            <person name="Labutti K."/>
            <person name="Haridas S."/>
            <person name="Kuo A."/>
            <person name="Salamov A."/>
            <person name="Ahrendt S.R."/>
            <person name="Lipzen A."/>
            <person name="Sullivan W."/>
            <person name="Andreopoulos W.B."/>
            <person name="Clum A."/>
            <person name="Lindquist E."/>
            <person name="Daum C."/>
            <person name="Ramamoorthy G.K."/>
            <person name="Gryganskyi A."/>
            <person name="Culley D."/>
            <person name="Magnuson J.K."/>
            <person name="James T.Y."/>
            <person name="O'Malley M.A."/>
            <person name="Stajich J.E."/>
            <person name="Spatafora J.W."/>
            <person name="Visel A."/>
            <person name="Grigoriev I.V."/>
        </authorList>
    </citation>
    <scope>NUCLEOTIDE SEQUENCE [LARGE SCALE GENOMIC DNA]</scope>
    <source>
        <strain evidence="4 5">S4</strain>
    </source>
</reference>
<protein>
    <submittedName>
        <fullName evidence="4">Co-chaperone Hsc20</fullName>
    </submittedName>
</protein>
<dbReference type="SMART" id="SM00271">
    <property type="entry name" value="DnaJ"/>
    <property type="match status" value="1"/>
</dbReference>
<dbReference type="Proteomes" id="UP000193944">
    <property type="component" value="Unassembled WGS sequence"/>
</dbReference>
<reference evidence="4 5" key="1">
    <citation type="submission" date="2016-08" db="EMBL/GenBank/DDBJ databases">
        <title>A Parts List for Fungal Cellulosomes Revealed by Comparative Genomics.</title>
        <authorList>
            <consortium name="DOE Joint Genome Institute"/>
            <person name="Haitjema C.H."/>
            <person name="Gilmore S.P."/>
            <person name="Henske J.K."/>
            <person name="Solomon K.V."/>
            <person name="De Groot R."/>
            <person name="Kuo A."/>
            <person name="Mondo S.J."/>
            <person name="Salamov A.A."/>
            <person name="Labutti K."/>
            <person name="Zhao Z."/>
            <person name="Chiniquy J."/>
            <person name="Barry K."/>
            <person name="Brewer H.M."/>
            <person name="Purvine S.O."/>
            <person name="Wright A.T."/>
            <person name="Boxma B."/>
            <person name="Van Alen T."/>
            <person name="Hackstein J.H."/>
            <person name="Baker S.E."/>
            <person name="Grigoriev I.V."/>
            <person name="O'Malley M.A."/>
        </authorList>
    </citation>
    <scope>NUCLEOTIDE SEQUENCE [LARGE SCALE GENOMIC DNA]</scope>
    <source>
        <strain evidence="4 5">S4</strain>
    </source>
</reference>
<dbReference type="GO" id="GO:0051259">
    <property type="term" value="P:protein complex oligomerization"/>
    <property type="evidence" value="ECO:0007669"/>
    <property type="project" value="InterPro"/>
</dbReference>
<comment type="similarity">
    <text evidence="1">Belongs to the HscB family.</text>
</comment>
<dbReference type="GO" id="GO:0005739">
    <property type="term" value="C:mitochondrion"/>
    <property type="evidence" value="ECO:0007669"/>
    <property type="project" value="TreeGrafter"/>
</dbReference>
<dbReference type="GO" id="GO:0051087">
    <property type="term" value="F:protein-folding chaperone binding"/>
    <property type="evidence" value="ECO:0007669"/>
    <property type="project" value="InterPro"/>
</dbReference>
<dbReference type="GO" id="GO:0001671">
    <property type="term" value="F:ATPase activator activity"/>
    <property type="evidence" value="ECO:0007669"/>
    <property type="project" value="InterPro"/>
</dbReference>
<evidence type="ECO:0000313" key="5">
    <source>
        <dbReference type="Proteomes" id="UP000193944"/>
    </source>
</evidence>
<dbReference type="InterPro" id="IPR036386">
    <property type="entry name" value="HscB_C_sf"/>
</dbReference>
<dbReference type="InterPro" id="IPR036869">
    <property type="entry name" value="J_dom_sf"/>
</dbReference>
<dbReference type="NCBIfam" id="TIGR00714">
    <property type="entry name" value="hscB"/>
    <property type="match status" value="1"/>
</dbReference>
<dbReference type="Gene3D" id="1.20.1280.20">
    <property type="entry name" value="HscB, C-terminal domain"/>
    <property type="match status" value="1"/>
</dbReference>
<dbReference type="InterPro" id="IPR001623">
    <property type="entry name" value="DnaJ_domain"/>
</dbReference>
<dbReference type="GO" id="GO:0044571">
    <property type="term" value="P:[2Fe-2S] cluster assembly"/>
    <property type="evidence" value="ECO:0007669"/>
    <property type="project" value="InterPro"/>
</dbReference>
<dbReference type="InterPro" id="IPR009073">
    <property type="entry name" value="HscB_oligo_C"/>
</dbReference>
<gene>
    <name evidence="4" type="ORF">BCR32DRAFT_264965</name>
</gene>
<dbReference type="AlphaFoldDB" id="A0A1Y1XKY9"/>
<dbReference type="InterPro" id="IPR004640">
    <property type="entry name" value="HscB"/>
</dbReference>
<dbReference type="Gene3D" id="1.10.287.110">
    <property type="entry name" value="DnaJ domain"/>
    <property type="match status" value="1"/>
</dbReference>
<dbReference type="SUPFAM" id="SSF46565">
    <property type="entry name" value="Chaperone J-domain"/>
    <property type="match status" value="1"/>
</dbReference>
<sequence length="280" mass="32704">MSLIQKNCQSCLTTVKNALPSIKRISNPNISRNLSQFRTNNICSSPLTFNKKSLINSTSDNLKNLTYYNKQFKQQQQRLYATHSGKRCWKCKAENKIEAVFCENDKCKVIQILDPEVDYFNILGVEKSFDINLKDLKIKFLKLQQLVHPDNFSTKSDNEKKYSDIQSAYINKAYHTLINPLERSLYLLEINGHGVNENDNVKDMQFLMDIMSINEGIDDAEDQDDIDDISEENQERIKASIKIISDNYKLNNWDIVKDETIKLRYWTNIQNTLKEWTPKK</sequence>
<keyword evidence="2" id="KW-0143">Chaperone</keyword>
<dbReference type="PANTHER" id="PTHR14021">
    <property type="entry name" value="IRON-SULFUR CLUSTER CO-CHAPERONE PROTEIN HSCB"/>
    <property type="match status" value="1"/>
</dbReference>
<proteinExistence type="inferred from homology"/>
<dbReference type="OrthoDB" id="448954at2759"/>
<dbReference type="STRING" id="1754192.A0A1Y1XKY9"/>
<keyword evidence="5" id="KW-1185">Reference proteome</keyword>
<evidence type="ECO:0000256" key="2">
    <source>
        <dbReference type="ARBA" id="ARBA00023186"/>
    </source>
</evidence>
<accession>A0A1Y1XKY9</accession>
<dbReference type="Pfam" id="PF00226">
    <property type="entry name" value="DnaJ"/>
    <property type="match status" value="1"/>
</dbReference>
<feature type="domain" description="J" evidence="3">
    <location>
        <begin position="118"/>
        <end position="190"/>
    </location>
</feature>
<name>A0A1Y1XKY9_9FUNG</name>
<dbReference type="SUPFAM" id="SSF47144">
    <property type="entry name" value="HSC20 (HSCB), C-terminal oligomerisation domain"/>
    <property type="match status" value="1"/>
</dbReference>
<dbReference type="Pfam" id="PF07743">
    <property type="entry name" value="HSCB_C"/>
    <property type="match status" value="1"/>
</dbReference>
<dbReference type="PROSITE" id="PS50076">
    <property type="entry name" value="DNAJ_2"/>
    <property type="match status" value="1"/>
</dbReference>
<comment type="caution">
    <text evidence="4">The sequence shown here is derived from an EMBL/GenBank/DDBJ whole genome shotgun (WGS) entry which is preliminary data.</text>
</comment>
<dbReference type="PANTHER" id="PTHR14021:SF15">
    <property type="entry name" value="IRON-SULFUR CLUSTER CO-CHAPERONE PROTEIN HSCB"/>
    <property type="match status" value="1"/>
</dbReference>
<evidence type="ECO:0000259" key="3">
    <source>
        <dbReference type="PROSITE" id="PS50076"/>
    </source>
</evidence>
<dbReference type="CDD" id="cd06257">
    <property type="entry name" value="DnaJ"/>
    <property type="match status" value="1"/>
</dbReference>